<gene>
    <name evidence="3" type="ORF">CELE_F40G9.8</name>
    <name evidence="3 5" type="ORF">F40G9.8</name>
</gene>
<dbReference type="Proteomes" id="UP000001940">
    <property type="component" value="Chromosome III"/>
</dbReference>
<dbReference type="InParanoid" id="Q9TZ79"/>
<dbReference type="EMBL" id="BX284603">
    <property type="protein sequence ID" value="CCD70933.2"/>
    <property type="molecule type" value="Genomic_DNA"/>
</dbReference>
<dbReference type="UCSC" id="F40G9.8">
    <property type="organism name" value="c. elegans"/>
</dbReference>
<dbReference type="FunCoup" id="Q9TZ79">
    <property type="interactions" value="1"/>
</dbReference>
<dbReference type="WormBase" id="F40G9.8">
    <property type="protein sequence ID" value="CE54133"/>
    <property type="gene ID" value="WBGene00018244"/>
</dbReference>
<keyword evidence="1" id="KW-0812">Transmembrane</keyword>
<dbReference type="PaxDb" id="6239-F40G9.8"/>
<evidence type="ECO:0000313" key="3">
    <source>
        <dbReference type="EMBL" id="CCD70933.2"/>
    </source>
</evidence>
<protein>
    <submittedName>
        <fullName evidence="3">Ig-like domain-containing protein</fullName>
    </submittedName>
</protein>
<keyword evidence="1" id="KW-0472">Membrane</keyword>
<dbReference type="PhylomeDB" id="Q9TZ79"/>
<keyword evidence="4" id="KW-1185">Reference proteome</keyword>
<dbReference type="HOGENOM" id="CLU_067653_0_0_1"/>
<proteinExistence type="predicted"/>
<reference evidence="3 4" key="1">
    <citation type="journal article" date="1998" name="Science">
        <title>Genome sequence of the nematode C. elegans: a platform for investigating biology.</title>
        <authorList>
            <consortium name="The C. elegans sequencing consortium"/>
            <person name="Sulson J.E."/>
            <person name="Waterston R."/>
        </authorList>
    </citation>
    <scope>NUCLEOTIDE SEQUENCE [LARGE SCALE GENOMIC DNA]</scope>
    <source>
        <strain evidence="3 4">Bristol N2</strain>
    </source>
</reference>
<feature type="transmembrane region" description="Helical" evidence="1">
    <location>
        <begin position="233"/>
        <end position="255"/>
    </location>
</feature>
<evidence type="ECO:0000313" key="5">
    <source>
        <dbReference type="WormBase" id="F40G9.8"/>
    </source>
</evidence>
<name>Q9TZ79_CAEEL</name>
<keyword evidence="1" id="KW-1133">Transmembrane helix</keyword>
<evidence type="ECO:0000256" key="1">
    <source>
        <dbReference type="SAM" id="Phobius"/>
    </source>
</evidence>
<evidence type="ECO:0000313" key="4">
    <source>
        <dbReference type="Proteomes" id="UP000001940"/>
    </source>
</evidence>
<accession>Q9TZ79</accession>
<sequence>MIIVYLICFVLKLKATKETPGTRIIVGPPSFSIFDQEFYTPGTRLQISCSSTSTSPEALILETISRKFGSLVAANYNKVVDGTFESGVFYNISLKEDLEVRCWKVGKKIPSIKLINVADGPAKTFYEFEKSSHLQKSAYDGDTVHLICSIPHSATNWEVSWLPDLPVNTRIHEKSKYFISTLRNISSYEVCTCVIKTDKFEPMFLETVIDVKPASASAPSEMPFTGGSSKQSLLFYILLAFLLSTGVGIGVYLCSERYSCRENIRLHVPGEFI</sequence>
<dbReference type="STRING" id="6239.F40G9.8.1"/>
<dbReference type="PIR" id="T33619">
    <property type="entry name" value="T33619"/>
</dbReference>
<dbReference type="AlphaFoldDB" id="Q9TZ79"/>
<feature type="signal peptide" evidence="2">
    <location>
        <begin position="1"/>
        <end position="15"/>
    </location>
</feature>
<dbReference type="eggNOG" id="KOG0200">
    <property type="taxonomic scope" value="Eukaryota"/>
</dbReference>
<dbReference type="AGR" id="WB:WBGene00018244"/>
<organism evidence="3 4">
    <name type="scientific">Caenorhabditis elegans</name>
    <dbReference type="NCBI Taxonomy" id="6239"/>
    <lineage>
        <taxon>Eukaryota</taxon>
        <taxon>Metazoa</taxon>
        <taxon>Ecdysozoa</taxon>
        <taxon>Nematoda</taxon>
        <taxon>Chromadorea</taxon>
        <taxon>Rhabditida</taxon>
        <taxon>Rhabditina</taxon>
        <taxon>Rhabditomorpha</taxon>
        <taxon>Rhabditoidea</taxon>
        <taxon>Rhabditidae</taxon>
        <taxon>Peloderinae</taxon>
        <taxon>Caenorhabditis</taxon>
    </lineage>
</organism>
<keyword evidence="2" id="KW-0732">Signal</keyword>
<evidence type="ECO:0000256" key="2">
    <source>
        <dbReference type="SAM" id="SignalP"/>
    </source>
</evidence>
<feature type="chain" id="PRO_5025513759" evidence="2">
    <location>
        <begin position="16"/>
        <end position="273"/>
    </location>
</feature>